<dbReference type="Proteomes" id="UP001054857">
    <property type="component" value="Unassembled WGS sequence"/>
</dbReference>
<dbReference type="EMBL" id="BMAR01000051">
    <property type="protein sequence ID" value="GFR51511.1"/>
    <property type="molecule type" value="Genomic_DNA"/>
</dbReference>
<gene>
    <name evidence="2" type="ORF">Agub_g13926</name>
</gene>
<keyword evidence="3" id="KW-1185">Reference proteome</keyword>
<comment type="caution">
    <text evidence="2">The sequence shown here is derived from an EMBL/GenBank/DDBJ whole genome shotgun (WGS) entry which is preliminary data.</text>
</comment>
<feature type="region of interest" description="Disordered" evidence="1">
    <location>
        <begin position="1"/>
        <end position="24"/>
    </location>
</feature>
<feature type="compositionally biased region" description="Low complexity" evidence="1">
    <location>
        <begin position="223"/>
        <end position="232"/>
    </location>
</feature>
<evidence type="ECO:0000313" key="3">
    <source>
        <dbReference type="Proteomes" id="UP001054857"/>
    </source>
</evidence>
<evidence type="ECO:0000256" key="1">
    <source>
        <dbReference type="SAM" id="MobiDB-lite"/>
    </source>
</evidence>
<feature type="region of interest" description="Disordered" evidence="1">
    <location>
        <begin position="167"/>
        <end position="241"/>
    </location>
</feature>
<name>A0AAD3E4W6_9CHLO</name>
<feature type="compositionally biased region" description="Acidic residues" evidence="1">
    <location>
        <begin position="140"/>
        <end position="151"/>
    </location>
</feature>
<sequence>MSSRSEDGQVAASTEPLRQLHNPDEILRHAREKNLVYKTYANNNALKLARLPTVGLSRIQFGDGEFMRCVHSLQMVLEPEPQSDPLPDLGEPVQLTRTLTRTLSRGVEPRHSGGASSSISRRLLRYEMDGGPPSPPQLNSDEEDNAEENPYADDTWVRKLLATIAGSVGADSDDDDETDTAPEPATESSADSLPLHRSPSSVVAPKRASIGISEQPSVGSEYGNNGNNNSNSALVKLYSFT</sequence>
<organism evidence="2 3">
    <name type="scientific">Astrephomene gubernaculifera</name>
    <dbReference type="NCBI Taxonomy" id="47775"/>
    <lineage>
        <taxon>Eukaryota</taxon>
        <taxon>Viridiplantae</taxon>
        <taxon>Chlorophyta</taxon>
        <taxon>core chlorophytes</taxon>
        <taxon>Chlorophyceae</taxon>
        <taxon>CS clade</taxon>
        <taxon>Chlamydomonadales</taxon>
        <taxon>Astrephomenaceae</taxon>
        <taxon>Astrephomene</taxon>
    </lineage>
</organism>
<feature type="region of interest" description="Disordered" evidence="1">
    <location>
        <begin position="100"/>
        <end position="154"/>
    </location>
</feature>
<dbReference type="AlphaFoldDB" id="A0AAD3E4W6"/>
<feature type="non-terminal residue" evidence="2">
    <location>
        <position position="1"/>
    </location>
</feature>
<feature type="compositionally biased region" description="Acidic residues" evidence="1">
    <location>
        <begin position="171"/>
        <end position="180"/>
    </location>
</feature>
<evidence type="ECO:0000313" key="2">
    <source>
        <dbReference type="EMBL" id="GFR51511.1"/>
    </source>
</evidence>
<accession>A0AAD3E4W6</accession>
<protein>
    <submittedName>
        <fullName evidence="2">Uncharacterized protein</fullName>
    </submittedName>
</protein>
<reference evidence="2 3" key="1">
    <citation type="journal article" date="2021" name="Sci. Rep.">
        <title>Genome sequencing of the multicellular alga Astrephomene provides insights into convergent evolution of germ-soma differentiation.</title>
        <authorList>
            <person name="Yamashita S."/>
            <person name="Yamamoto K."/>
            <person name="Matsuzaki R."/>
            <person name="Suzuki S."/>
            <person name="Yamaguchi H."/>
            <person name="Hirooka S."/>
            <person name="Minakuchi Y."/>
            <person name="Miyagishima S."/>
            <person name="Kawachi M."/>
            <person name="Toyoda A."/>
            <person name="Nozaki H."/>
        </authorList>
    </citation>
    <scope>NUCLEOTIDE SEQUENCE [LARGE SCALE GENOMIC DNA]</scope>
    <source>
        <strain evidence="2 3">NIES-4017</strain>
    </source>
</reference>
<proteinExistence type="predicted"/>